<evidence type="ECO:0000313" key="2">
    <source>
        <dbReference type="Proteomes" id="UP000286104"/>
    </source>
</evidence>
<gene>
    <name evidence="1" type="ORF">DW848_05950</name>
</gene>
<name>A0A414A3W3_9FIRM</name>
<dbReference type="InterPro" id="IPR031009">
    <property type="entry name" value="Tcm_partner"/>
</dbReference>
<evidence type="ECO:0000313" key="1">
    <source>
        <dbReference type="EMBL" id="RHC40243.1"/>
    </source>
</evidence>
<dbReference type="Proteomes" id="UP000286104">
    <property type="component" value="Unassembled WGS sequence"/>
</dbReference>
<proteinExistence type="predicted"/>
<sequence>MASSKKNDVISVASPHTIKKFELISKYVEAWVEILLNSQKCNGIVYIDCMSNSGVYRKETEDGEIIEGTALLVANIIAKAMEKYSSRQAFLYFNDKESDKIDELNTRLPKMTHNFHIQTYSMDASELLNKISSQFSSVFQGMNFLLIYDPYDANIDWEALMPFMRNWGEIIINHMVSDTVRAAKTAKRQAVIDKYERTYRTNIEDLISFGSDRNAYEQKIQSIIRDLSGRRDRYYIASFPFFNKRKSVVYDLIHCTGHHLGFDLFKEIAWKTFGDKSSDKKENDDSEYEQLSLNLFTGEVEVENHTDDSCYTLRDVAKYLQDHFKGQADVPKDEVLNYIADHPVFPTRNYKTKIWNALKRHYGAVVKQQTITFSDRS</sequence>
<dbReference type="NCBIfam" id="TIGR04474">
    <property type="entry name" value="tcm_partner"/>
    <property type="match status" value="1"/>
</dbReference>
<evidence type="ECO:0008006" key="3">
    <source>
        <dbReference type="Google" id="ProtNLM"/>
    </source>
</evidence>
<organism evidence="1 2">
    <name type="scientific">Agathobacter rectalis</name>
    <dbReference type="NCBI Taxonomy" id="39491"/>
    <lineage>
        <taxon>Bacteria</taxon>
        <taxon>Bacillati</taxon>
        <taxon>Bacillota</taxon>
        <taxon>Clostridia</taxon>
        <taxon>Lachnospirales</taxon>
        <taxon>Lachnospiraceae</taxon>
        <taxon>Agathobacter</taxon>
    </lineage>
</organism>
<dbReference type="EMBL" id="QSHU01000005">
    <property type="protein sequence ID" value="RHC40243.1"/>
    <property type="molecule type" value="Genomic_DNA"/>
</dbReference>
<dbReference type="RefSeq" id="WP_118389837.1">
    <property type="nucleotide sequence ID" value="NZ_DAWDDN010000002.1"/>
</dbReference>
<reference evidence="1 2" key="1">
    <citation type="submission" date="2018-08" db="EMBL/GenBank/DDBJ databases">
        <title>A genome reference for cultivated species of the human gut microbiota.</title>
        <authorList>
            <person name="Zou Y."/>
            <person name="Xue W."/>
            <person name="Luo G."/>
        </authorList>
    </citation>
    <scope>NUCLEOTIDE SEQUENCE [LARGE SCALE GENOMIC DNA]</scope>
    <source>
        <strain evidence="1 2">AM36-3AA</strain>
    </source>
</reference>
<accession>A0A414A3W3</accession>
<dbReference type="AlphaFoldDB" id="A0A414A3W3"/>
<comment type="caution">
    <text evidence="1">The sequence shown here is derived from an EMBL/GenBank/DDBJ whole genome shotgun (WGS) entry which is preliminary data.</text>
</comment>
<protein>
    <recommendedName>
        <fullName evidence="3">Three-Cys-motif partner protein TcmP</fullName>
    </recommendedName>
</protein>